<dbReference type="EMBL" id="JARPOI010000015">
    <property type="protein sequence ID" value="KAJ9152662.1"/>
    <property type="molecule type" value="Genomic_DNA"/>
</dbReference>
<feature type="region of interest" description="Disordered" evidence="5">
    <location>
        <begin position="126"/>
        <end position="147"/>
    </location>
</feature>
<sequence length="975" mass="105984">MELKVSSLKSGGLSPPDCSSDPEEKEVSDEDDDDRNHKHRRRETRSQSLERGSLEPVFTRSYRKHYKPFENGHPFRENESQGSETWKNYNAVPLDKDFTSKFEKRRPGMASLPRVGMDLNQRIRSNQTFSGEHGPGRGRGRDPGAWNQRDSRFSSVDIASQMVQQGSITPGLFAGRGLPNVPNAQNASWNAFGLFPGIPNGGLDALHSIGLQGAPRPAVNSSLNMGIPRQRCRDFEERGFCLRGDMCPMEHGVNRIVVEDVQSLSQFNLPVSLANAPLVGTPAGPGALLSVGAPSATLMNSKGLHSRNSKPGMVDDGMGLNGGYSGSASVSGADLYDPDQPLWNNNGPETSSALLALNSSKNDENESFMSVDPSDRHNVRLRDTTDNECSIRSTGIPVGSQSTGSSVWGRVGSVKNRLDIKEKTDLIVSTSDHGNNEAKEDHEALANIQGTTRQGKRMITDDVGPRTIDSAARIQSDTMRNIRKSSQKALRTLFVSGIPQKNNKRDALLSHFQKFGEVVDIYIPLNSERAFVQFSKREEAEAALRAPDAVMGNRFIKLWWANRDSIPDDGMNSSSGVSVTPCGVPAGSVPPQPLIGNRGKDNLQSAASKGTMVPPSDVSLPPTDHPKPIINGPKAPPPVQKKLELEQLRDELRKKQELLDQKRNDFRRQLDKLEKQATGVKGEVVAEPTSKRQRVGIATDVAKATTPRSFDPIAGVSSPRTEMMVDKNKSVENLISSSPKTSMSFLQHEPTGSKQPIHPVAPAGAVFVMNRYKLDNRPTAFKIVPPLPPGLANVDALKEFFSSYGDLAAVELEDVDAGGSEATKNCSARLTFTTRRSAEWAFLNGSCWQGNNLKFTWVTSSTSGSDLSVRENIPSASKCPGHSDVQPTELLASTGSQEASASENGEPETSERISSADHMELHEASEPCPTSMHGEDSTKCEDSATSMRSKGEWQKRELSPTTTSGENESHKGDTC</sequence>
<dbReference type="SMART" id="SM00360">
    <property type="entry name" value="RRM"/>
    <property type="match status" value="1"/>
</dbReference>
<dbReference type="InterPro" id="IPR000571">
    <property type="entry name" value="Znf_CCCH"/>
</dbReference>
<dbReference type="InterPro" id="IPR045137">
    <property type="entry name" value="RBM26/27"/>
</dbReference>
<feature type="zinc finger region" description="C3H1-type" evidence="3">
    <location>
        <begin position="226"/>
        <end position="254"/>
    </location>
</feature>
<dbReference type="Gene3D" id="3.30.70.330">
    <property type="match status" value="2"/>
</dbReference>
<keyword evidence="9" id="KW-1185">Reference proteome</keyword>
<name>A0ABQ9KYT5_HEVBR</name>
<evidence type="ECO:0000313" key="9">
    <source>
        <dbReference type="Proteomes" id="UP001174677"/>
    </source>
</evidence>
<dbReference type="Proteomes" id="UP001174677">
    <property type="component" value="Chromosome 15"/>
</dbReference>
<keyword evidence="3" id="KW-0863">Zinc-finger</keyword>
<feature type="domain" description="RRM" evidence="6">
    <location>
        <begin position="491"/>
        <end position="563"/>
    </location>
</feature>
<feature type="compositionally biased region" description="Polar residues" evidence="5">
    <location>
        <begin position="891"/>
        <end position="903"/>
    </location>
</feature>
<dbReference type="PANTHER" id="PTHR14398">
    <property type="entry name" value="RNA RECOGNITION RRM/RNP DOMAIN"/>
    <property type="match status" value="1"/>
</dbReference>
<evidence type="ECO:0008006" key="10">
    <source>
        <dbReference type="Google" id="ProtNLM"/>
    </source>
</evidence>
<dbReference type="InterPro" id="IPR012677">
    <property type="entry name" value="Nucleotide-bd_a/b_plait_sf"/>
</dbReference>
<reference evidence="8 9" key="1">
    <citation type="journal article" date="2023" name="Plant Biotechnol. J.">
        <title>Chromosome-level wild Hevea brasiliensis genome provides new tools for genomic-assisted breeding and valuable loci to elevate rubber yield.</title>
        <authorList>
            <person name="Cheng H."/>
            <person name="Song X."/>
            <person name="Hu Y."/>
            <person name="Wu T."/>
            <person name="Yang Q."/>
            <person name="An Z."/>
            <person name="Feng S."/>
            <person name="Deng Z."/>
            <person name="Wu W."/>
            <person name="Zeng X."/>
            <person name="Tu M."/>
            <person name="Wang X."/>
            <person name="Huang H."/>
        </authorList>
    </citation>
    <scope>NUCLEOTIDE SEQUENCE [LARGE SCALE GENOMIC DNA]</scope>
    <source>
        <strain evidence="8">MT/VB/25A 57/8</strain>
    </source>
</reference>
<feature type="region of interest" description="Disordered" evidence="5">
    <location>
        <begin position="1"/>
        <end position="60"/>
    </location>
</feature>
<dbReference type="InterPro" id="IPR000504">
    <property type="entry name" value="RRM_dom"/>
</dbReference>
<dbReference type="PROSITE" id="PS50103">
    <property type="entry name" value="ZF_C3H1"/>
    <property type="match status" value="1"/>
</dbReference>
<feature type="coiled-coil region" evidence="4">
    <location>
        <begin position="642"/>
        <end position="683"/>
    </location>
</feature>
<keyword evidence="3" id="KW-0862">Zinc</keyword>
<evidence type="ECO:0000256" key="3">
    <source>
        <dbReference type="PROSITE-ProRule" id="PRU00723"/>
    </source>
</evidence>
<dbReference type="SUPFAM" id="SSF54928">
    <property type="entry name" value="RNA-binding domain, RBD"/>
    <property type="match status" value="1"/>
</dbReference>
<feature type="region of interest" description="Disordered" evidence="5">
    <location>
        <begin position="864"/>
        <end position="975"/>
    </location>
</feature>
<dbReference type="SMART" id="SM00356">
    <property type="entry name" value="ZnF_C3H1"/>
    <property type="match status" value="1"/>
</dbReference>
<gene>
    <name evidence="8" type="ORF">P3X46_026207</name>
</gene>
<dbReference type="PROSITE" id="PS50102">
    <property type="entry name" value="RRM"/>
    <property type="match status" value="1"/>
</dbReference>
<dbReference type="CDD" id="cd12257">
    <property type="entry name" value="RRM1_RBM26_like"/>
    <property type="match status" value="1"/>
</dbReference>
<feature type="compositionally biased region" description="Basic and acidic residues" evidence="5">
    <location>
        <begin position="909"/>
        <end position="925"/>
    </location>
</feature>
<proteinExistence type="predicted"/>
<dbReference type="InterPro" id="IPR035979">
    <property type="entry name" value="RBD_domain_sf"/>
</dbReference>
<feature type="compositionally biased region" description="Basic and acidic residues" evidence="5">
    <location>
        <begin position="949"/>
        <end position="958"/>
    </location>
</feature>
<evidence type="ECO:0000259" key="6">
    <source>
        <dbReference type="PROSITE" id="PS50102"/>
    </source>
</evidence>
<accession>A0ABQ9KYT5</accession>
<protein>
    <recommendedName>
        <fullName evidence="10">C3H1-type domain-containing protein</fullName>
    </recommendedName>
</protein>
<evidence type="ECO:0000256" key="1">
    <source>
        <dbReference type="ARBA" id="ARBA00022884"/>
    </source>
</evidence>
<feature type="compositionally biased region" description="Low complexity" evidence="5">
    <location>
        <begin position="1"/>
        <end position="14"/>
    </location>
</feature>
<feature type="domain" description="C3H1-type" evidence="7">
    <location>
        <begin position="226"/>
        <end position="254"/>
    </location>
</feature>
<feature type="compositionally biased region" description="Acidic residues" evidence="5">
    <location>
        <begin position="20"/>
        <end position="33"/>
    </location>
</feature>
<feature type="region of interest" description="Disordered" evidence="5">
    <location>
        <begin position="590"/>
        <end position="620"/>
    </location>
</feature>
<evidence type="ECO:0000313" key="8">
    <source>
        <dbReference type="EMBL" id="KAJ9152662.1"/>
    </source>
</evidence>
<feature type="compositionally biased region" description="Basic and acidic residues" evidence="5">
    <location>
        <begin position="933"/>
        <end position="942"/>
    </location>
</feature>
<evidence type="ECO:0000256" key="4">
    <source>
        <dbReference type="SAM" id="Coils"/>
    </source>
</evidence>
<dbReference type="Pfam" id="PF00076">
    <property type="entry name" value="RRM_1"/>
    <property type="match status" value="1"/>
</dbReference>
<comment type="caution">
    <text evidence="8">The sequence shown here is derived from an EMBL/GenBank/DDBJ whole genome shotgun (WGS) entry which is preliminary data.</text>
</comment>
<organism evidence="8 9">
    <name type="scientific">Hevea brasiliensis</name>
    <name type="common">Para rubber tree</name>
    <name type="synonym">Siphonia brasiliensis</name>
    <dbReference type="NCBI Taxonomy" id="3981"/>
    <lineage>
        <taxon>Eukaryota</taxon>
        <taxon>Viridiplantae</taxon>
        <taxon>Streptophyta</taxon>
        <taxon>Embryophyta</taxon>
        <taxon>Tracheophyta</taxon>
        <taxon>Spermatophyta</taxon>
        <taxon>Magnoliopsida</taxon>
        <taxon>eudicotyledons</taxon>
        <taxon>Gunneridae</taxon>
        <taxon>Pentapetalae</taxon>
        <taxon>rosids</taxon>
        <taxon>fabids</taxon>
        <taxon>Malpighiales</taxon>
        <taxon>Euphorbiaceae</taxon>
        <taxon>Crotonoideae</taxon>
        <taxon>Micrandreae</taxon>
        <taxon>Hevea</taxon>
    </lineage>
</organism>
<keyword evidence="1 2" id="KW-0694">RNA-binding</keyword>
<keyword evidence="3" id="KW-0479">Metal-binding</keyword>
<evidence type="ECO:0000256" key="2">
    <source>
        <dbReference type="PROSITE-ProRule" id="PRU00176"/>
    </source>
</evidence>
<dbReference type="PANTHER" id="PTHR14398:SF0">
    <property type="entry name" value="ZINC FINGER PROTEIN SWM"/>
    <property type="match status" value="1"/>
</dbReference>
<evidence type="ECO:0000256" key="5">
    <source>
        <dbReference type="SAM" id="MobiDB-lite"/>
    </source>
</evidence>
<evidence type="ECO:0000259" key="7">
    <source>
        <dbReference type="PROSITE" id="PS50103"/>
    </source>
</evidence>
<keyword evidence="4" id="KW-0175">Coiled coil</keyword>